<dbReference type="SMART" id="SM00060">
    <property type="entry name" value="FN3"/>
    <property type="match status" value="2"/>
</dbReference>
<evidence type="ECO:0000256" key="1">
    <source>
        <dbReference type="ARBA" id="ARBA00023295"/>
    </source>
</evidence>
<dbReference type="InterPro" id="IPR013783">
    <property type="entry name" value="Ig-like_fold"/>
</dbReference>
<dbReference type="SUPFAM" id="SSF49313">
    <property type="entry name" value="Cadherin-like"/>
    <property type="match status" value="3"/>
</dbReference>
<dbReference type="InterPro" id="IPR047589">
    <property type="entry name" value="DUF11_rpt"/>
</dbReference>
<dbReference type="EMBL" id="JAUSQU010000001">
    <property type="protein sequence ID" value="MDP9846758.1"/>
    <property type="molecule type" value="Genomic_DNA"/>
</dbReference>
<accession>A0ABT9QJ27</accession>
<dbReference type="NCBIfam" id="TIGR01451">
    <property type="entry name" value="B_ant_repeat"/>
    <property type="match status" value="12"/>
</dbReference>
<dbReference type="Gene3D" id="2.60.40.10">
    <property type="entry name" value="Immunoglobulins"/>
    <property type="match status" value="7"/>
</dbReference>
<proteinExistence type="predicted"/>
<dbReference type="SUPFAM" id="SSF49899">
    <property type="entry name" value="Concanavalin A-like lectins/glucanases"/>
    <property type="match status" value="1"/>
</dbReference>
<dbReference type="InterPro" id="IPR036116">
    <property type="entry name" value="FN3_sf"/>
</dbReference>
<dbReference type="InterPro" id="IPR057687">
    <property type="entry name" value="DUF7927"/>
</dbReference>
<dbReference type="PROSITE" id="PS50853">
    <property type="entry name" value="FN3"/>
    <property type="match status" value="2"/>
</dbReference>
<dbReference type="InterPro" id="IPR003961">
    <property type="entry name" value="FN3_dom"/>
</dbReference>
<keyword evidence="1" id="KW-0326">Glycosidase</keyword>
<dbReference type="Proteomes" id="UP001225356">
    <property type="component" value="Unassembled WGS sequence"/>
</dbReference>
<reference evidence="4 5" key="1">
    <citation type="submission" date="2023-07" db="EMBL/GenBank/DDBJ databases">
        <title>Sequencing the genomes of 1000 actinobacteria strains.</title>
        <authorList>
            <person name="Klenk H.-P."/>
        </authorList>
    </citation>
    <scope>NUCLEOTIDE SEQUENCE [LARGE SCALE GENOMIC DNA]</scope>
    <source>
        <strain evidence="4 5">DSM 46740</strain>
    </source>
</reference>
<protein>
    <submittedName>
        <fullName evidence="4">Repeat protein (TIGR01451 family)</fullName>
    </submittedName>
</protein>
<organism evidence="4 5">
    <name type="scientific">Streptosporangium lutulentum</name>
    <dbReference type="NCBI Taxonomy" id="1461250"/>
    <lineage>
        <taxon>Bacteria</taxon>
        <taxon>Bacillati</taxon>
        <taxon>Actinomycetota</taxon>
        <taxon>Actinomycetes</taxon>
        <taxon>Streptosporangiales</taxon>
        <taxon>Streptosporangiaceae</taxon>
        <taxon>Streptosporangium</taxon>
    </lineage>
</organism>
<evidence type="ECO:0000259" key="3">
    <source>
        <dbReference type="PROSITE" id="PS50853"/>
    </source>
</evidence>
<dbReference type="InterPro" id="IPR012291">
    <property type="entry name" value="CBM2_carb-bd_dom_sf"/>
</dbReference>
<comment type="caution">
    <text evidence="4">The sequence shown here is derived from an EMBL/GenBank/DDBJ whole genome shotgun (WGS) entry which is preliminary data.</text>
</comment>
<feature type="domain" description="Fibronectin type-III" evidence="3">
    <location>
        <begin position="678"/>
        <end position="771"/>
    </location>
</feature>
<dbReference type="InterPro" id="IPR013320">
    <property type="entry name" value="ConA-like_dom_sf"/>
</dbReference>
<dbReference type="PANTHER" id="PTHR34819">
    <property type="entry name" value="LARGE CYSTEINE-RICH PERIPLASMIC PROTEIN OMCB"/>
    <property type="match status" value="1"/>
</dbReference>
<dbReference type="InterPro" id="IPR051172">
    <property type="entry name" value="Chlamydia_OmcB"/>
</dbReference>
<dbReference type="Gene3D" id="2.60.40.290">
    <property type="match status" value="3"/>
</dbReference>
<dbReference type="SUPFAM" id="SSF49265">
    <property type="entry name" value="Fibronectin type III"/>
    <property type="match status" value="1"/>
</dbReference>
<gene>
    <name evidence="4" type="ORF">J2853_005969</name>
</gene>
<keyword evidence="1" id="KW-0378">Hydrolase</keyword>
<sequence length="3891" mass="383011">MPRVRRGTVRVLVLALTCSGLTGTATVLDPRPASAAGTVVFDQPFHNNTANGNGAVVLPAPPAGSGLTNFACLTAPGNTTTGVLRSCTGSPDSPGLGKLRLTDASTNKVGGVFGAVGVPTSQGLDVTFNTYQYGGGNADGLAFVLAAVDPANPQPPANLGQLGGGLGYTGTNVLAGLAYGYLGIGLDVFGNYSTSTYQGSACTNPAYIGTGGVKVPGQVVVRGPGNGAVGYCAINSTATTTASPALPLRAATRTGVPVQVGINPTNTVLTTAAGLAIPANSYRVVVTLVGGVTKTLTGTLPAVTAGLYPASWLNANGVPRQLVFGWVGSTGAVVDFHEVDEAKVATISAVPELTVSQTSYNAATLSPGDPVTYSVVAGVAAGIPETSPISMTQTLPVGTVAAGAYGTGWVCAAPSGRSVTCTNSNGPFPAGATLAPITVVGIVTATGVTPALVQSTTVATSSASDASPAYSSSTTVGTLPATPSGISLSSTSGTIAGGSTVTVNGTNISNATAIEIGSTAQQQAGTPVVLLPCPSGVTTGCFVNNGNGTLTIPSMPARSTSGAVTVTVVTVGLAAAAAYTYLAAPAAPTAPTATTGVTSATVSWTAPANNGSAITGYVVTPTRNGVAQTPVAFDASATSRTLTGLTAGATYTFTVAAVNAIGTGSPSPASNAVVPYDLPGRPAITAVTAGTSSATLTWTAPASNGSAITSYVVTPYIGGVAQATQTFAGTATTQTATGLTPGTSYTFTVTAVNAAGPGQPSLPSAAVVPNSSPAFTFAAPPAGEVSVAYSVPLTVTGGTAPYVWSVSAGSLPPGLTLNTSTGVLSGTPTSAGSYSFTARVTDASNVSTTRAVTLIIAAAPVLTFPAPPAGEVSIPYSIPLTVTGGTAPYVWSITAGSLPPGLTLNTSTGVLSGTPTLGGAFSFTVRVVDAFNQSNTRTVSLTIAALPTFTFVAPPPGQVGVAYSVPLTVSGGTAPYVWSVSAGSLPPGLTLNTSTGVLSGTPTATGSSTVTFRVVDANGLADTRSVTLVIAVGPLVMVKTADASSAVPGGTLNYTITVNNTGTTAFTGATLNDPLAGVLDDATYNGDATASAGSVSLTGQTLTWTGNVAAGATVTIGYSVTVNNPDTGNKVLANAVTSSTVGSTCPAGGSDPRCSATVTVSGLSIVKVASVSTATPGGAIGYTVTVTNNGQTPYTGVTFTDAMAGLLDDAVYNADAIATTGSLSYTSPNLIWTGNLAPGASANITYSATVQNPDTGDRTVSNTISSATPGSTCPPGNPGAQCTATVTVLIPGLTISSGADVASTTPGSTVNYTLTASNTGQTPYVGTSFTVSLAGVLDDATSNGDFAATSGTLVNNLNGTYTWTGNLAIGAAVTITGSVTVKNPDTGDRVLRTSAVSAAAGNNCPVGNQAPGCFSTVPVLIPGLTIAKVADASTTTPGSVVHYTVAVTNSGQTPYTGATFADALAGVLDDATYNADATATSGSVGFAGSTLTWAGDLAVAATATITYSVTVKNPDTGNKVLSNTVSSSTVGSNCPTGGSDARCADSVAVLVPQLTITDETDVSTTVPGGVVTYTLTLANTGQTPYVNTSATFTIAGFLDDATYNGDIVTSSGSIGVTPTGALLWTGDIAVGATVTITGSVTVNDPDTGDKALSTSITSPAPGSTCPVIGATLPGCFNVVTVLVPALTITNTADAQTTLPGDTVTYTITVANTGETPYTGATVTESLEQLLDDADYNGDATATSGSVGFADSTLTWTGDLAVGESATITYSVTVHDPYAGDRQLDSVVVSTTPGSTCPAGGSDARCTASVIVLVPALTVAKTANATTTVPGATVGYTVTVTNSGETPYTGATVTDALAGVLDDAVYNANATATSGTVGFAGSTLTWTGNLAVGASATITYTVTVRNPDPGDALLSNTVVSSTRGSNCPAGSLDPRCSVSVPVARLVLEQSYTQAGATPGSTITLNATFTNTGQVPYTGISVFSASAGTVDDAIPNGDQTASSGTLVLDATGITWTGNIPVGGVVTITGTLTLKNPPTGNRIVTGTLVSTARGNNCPSGGSDPRCTASLAVLVPGLTIVKTADTAATVQGGTVGYTVTVTNSGQAPYTGATFTDPLAGVLDDATYNGDATATTGTVGFAGTDLTWTGNLAVGASATIAYTVTVGDPAAGDRLMVNTVSSPTAGSNCAPASGNQQCTSAVAVLVPALAITKTADSTTGVPGSTITYTITAANTGQLPYTGATFTDALAGVLDDAAYNADATATTGTVGFAGTDLTWTGNLAVGASATITYTVTINNPATGDLNLVNAITSATPANNCPTGGTDTRCSAGVQVVEATTLTFDKAASTASVAEGEVVTYTVTISNSGLTPYVGATFTDSLTEVLDEATYNGDATAGTGTVTYTEPDLTWTGTVPAEGSTTVTYSVTANPRGGGNGLLSNTLVSDSADGNCAVGSTDPRCSETVTTAGLEILAFADTDTITPGEVVRFTTFISNTGQTAYNGITVLLNGSSMFDDAVPNGDQIATSGSLSLSLDATTLTWTGNIPIGDSVVVTGTFTVNNPDQGDKVLTSAVSSSAPGSSCPVATDPGCSVSVSVLIPALTITKVADRSAVVPGGVVAYTLTVANTGQTPYTGATVTDSLAGVLNEATYNGNASATTGTVGLAGQTLTWTGNLAVGATAIVTYSVTINNPALGDKLVTNAATSTEVGSTCPPASGNTACDARVVILTPILTIAKTADKTSTTPGGTVTYTITATNTGQVPFAAANFTDALAGVLDDAAYNGDVSATRGTATFGSQAIAWTGALSPGQAAVITYSITVNTPGTGNQRLSNAVTSTTAGATCPVGGNDTRCSNEVLISRITITNSADVATTIPTGAVNYTVTIANTGQTPYPVAVVDGLLAGVLDDATLTGDVAASAGNITFNSGSGQVRWQGALAIGATVTVTFSVTVRNPDPGNKTLSSVMTSAAPGNNCPVGGTDPACTSTVSVLTPVLDVSKSADKTTVTPGGIVTYTITVANTGQTPYTGASVTDQLDAVLPDAVYNGDATATSGTVTFTSPDLTWTGDLAIGASATITYSVTVRNPDPGDKLIVNKTFSDTLGSTCPSVGSFPACTTLVIVLVPALTIVQTAGTTTTTPGATVGFTITATNTGQTPYTGTSVAGALAGILDDATYNGDVTATVGTVAVAGQTLTWTGDLAVGAAVTIGYTVTVKNPDSGNKVLTGVASSSAPGSTCPVGGTGPACTATVTVLIPGLAVSTVADRVTTTPGGTVRFTITIANTGQTPYLGASVADSLAEVLDEATYNGNASATTGTVGLAGQTLTWTGDLAVGATATVTYTVTANNPNTGDTSMTSVVSSSAPGSTCPVGGTAPACSATVTILIPALSIAMTADTATTTPGSTVGYTITLTNTGQTDYAGASVVAALNGLLPDAVYNEDASASTGVFDYTAPKLTWVGSLAVGASTAITYSITVKDPDPGDKVLTSGVSSTAPGSTCPVGGSDPACATLVRVLVPQLTITQTADSSVVAAGTAVHYTVTLVNTGETDYLGAAFTEPLTGVLDDATYAGDATATVGTVTYADGILSWGGALAIGATATITYSVTTIYPPPGNKVMTSTVSSTTAGATCPEGGTDPRCTTTVTVLTPGLTITKTADNSGTVVAEAVVQYTITVTNTGESPYAAAAFSDSLAGVLDDATYEGDATATVGTVTYADGILGWTGALPVAASAVVTFTVLTSDEEAGDAILDNQVTSATVGSTCPVGGTDPGCSVQTAVTPTSISLVDLTSDFTLSGTPNSTVRGNEAVTMTVITNSFDGYTVTVQAGSDELTSNEPGNDATIPIGNLRVRESGTSAFQPLSATEPVLVHTQPGPSAPNGDAIGNDFEADIPFIRVGRYSATLTYVTTAL</sequence>
<keyword evidence="2" id="KW-0624">Polysaccharide degradation</keyword>
<keyword evidence="2" id="KW-0119">Carbohydrate metabolism</keyword>
<dbReference type="RefSeq" id="WP_307563509.1">
    <property type="nucleotide sequence ID" value="NZ_JAUSQU010000001.1"/>
</dbReference>
<feature type="domain" description="Fibronectin type-III" evidence="3">
    <location>
        <begin position="584"/>
        <end position="677"/>
    </location>
</feature>
<name>A0ABT9QJ27_9ACTN</name>
<evidence type="ECO:0000313" key="4">
    <source>
        <dbReference type="EMBL" id="MDP9846758.1"/>
    </source>
</evidence>
<dbReference type="Pfam" id="PF05345">
    <property type="entry name" value="He_PIG"/>
    <property type="match status" value="3"/>
</dbReference>
<evidence type="ECO:0000313" key="5">
    <source>
        <dbReference type="Proteomes" id="UP001225356"/>
    </source>
</evidence>
<evidence type="ECO:0000256" key="2">
    <source>
        <dbReference type="ARBA" id="ARBA00023326"/>
    </source>
</evidence>
<dbReference type="Pfam" id="PF25549">
    <property type="entry name" value="DUF7927"/>
    <property type="match status" value="20"/>
</dbReference>
<dbReference type="PANTHER" id="PTHR34819:SF3">
    <property type="entry name" value="CELL SURFACE PROTEIN"/>
    <property type="match status" value="1"/>
</dbReference>
<keyword evidence="5" id="KW-1185">Reference proteome</keyword>
<dbReference type="CDD" id="cd00063">
    <property type="entry name" value="FN3"/>
    <property type="match status" value="2"/>
</dbReference>
<dbReference type="InterPro" id="IPR015919">
    <property type="entry name" value="Cadherin-like_sf"/>
</dbReference>
<dbReference type="Pfam" id="PF00041">
    <property type="entry name" value="fn3"/>
    <property type="match status" value="2"/>
</dbReference>